<dbReference type="Proteomes" id="UP000178222">
    <property type="component" value="Unassembled WGS sequence"/>
</dbReference>
<feature type="region of interest" description="Disordered" evidence="1">
    <location>
        <begin position="1"/>
        <end position="74"/>
    </location>
</feature>
<name>A0A1G2RVE4_9BACT</name>
<sequence>MQIQKRGCPVEPQNEQNAEALESGGQLVQNTSGHDPYRDGKNPRRINRLRYTEGLSAYNEHPVLPGEGEEGKKS</sequence>
<gene>
    <name evidence="2" type="ORF">A3J30_04255</name>
</gene>
<dbReference type="EMBL" id="MHUL01000035">
    <property type="protein sequence ID" value="OHA76359.1"/>
    <property type="molecule type" value="Genomic_DNA"/>
</dbReference>
<organism evidence="2 3">
    <name type="scientific">Candidatus Wildermuthbacteria bacterium RIFCSPLOWO2_02_FULL_47_9c</name>
    <dbReference type="NCBI Taxonomy" id="1802466"/>
    <lineage>
        <taxon>Bacteria</taxon>
        <taxon>Candidatus Wildermuthiibacteriota</taxon>
    </lineage>
</organism>
<proteinExistence type="predicted"/>
<evidence type="ECO:0000313" key="2">
    <source>
        <dbReference type="EMBL" id="OHA76359.1"/>
    </source>
</evidence>
<evidence type="ECO:0000313" key="3">
    <source>
        <dbReference type="Proteomes" id="UP000178222"/>
    </source>
</evidence>
<comment type="caution">
    <text evidence="2">The sequence shown here is derived from an EMBL/GenBank/DDBJ whole genome shotgun (WGS) entry which is preliminary data.</text>
</comment>
<accession>A0A1G2RVE4</accession>
<evidence type="ECO:0000256" key="1">
    <source>
        <dbReference type="SAM" id="MobiDB-lite"/>
    </source>
</evidence>
<reference evidence="2 3" key="1">
    <citation type="journal article" date="2016" name="Nat. Commun.">
        <title>Thousands of microbial genomes shed light on interconnected biogeochemical processes in an aquifer system.</title>
        <authorList>
            <person name="Anantharaman K."/>
            <person name="Brown C.T."/>
            <person name="Hug L.A."/>
            <person name="Sharon I."/>
            <person name="Castelle C.J."/>
            <person name="Probst A.J."/>
            <person name="Thomas B.C."/>
            <person name="Singh A."/>
            <person name="Wilkins M.J."/>
            <person name="Karaoz U."/>
            <person name="Brodie E.L."/>
            <person name="Williams K.H."/>
            <person name="Hubbard S.S."/>
            <person name="Banfield J.F."/>
        </authorList>
    </citation>
    <scope>NUCLEOTIDE SEQUENCE [LARGE SCALE GENOMIC DNA]</scope>
</reference>
<dbReference type="AlphaFoldDB" id="A0A1G2RVE4"/>
<protein>
    <submittedName>
        <fullName evidence="2">Uncharacterized protein</fullName>
    </submittedName>
</protein>